<name>A0AAW9DR59_ACIAO</name>
<sequence length="113" mass="13062">MAEAAPPQTHAERAAAARKRREAEALRANLARRKAQSRERGQMADSGAEKQDSGDKNFFFEKKKQKTFFDLGLGCFHRHRPRLTKIFLFLFSQKKKSFSDLSFHHNRGLNPCR</sequence>
<feature type="region of interest" description="Disordered" evidence="1">
    <location>
        <begin position="1"/>
        <end position="56"/>
    </location>
</feature>
<comment type="caution">
    <text evidence="2">The sequence shown here is derived from an EMBL/GenBank/DDBJ whole genome shotgun (WGS) entry which is preliminary data.</text>
</comment>
<organism evidence="2 3">
    <name type="scientific">Acidiphilium acidophilum</name>
    <name type="common">Thiobacillus acidophilus</name>
    <dbReference type="NCBI Taxonomy" id="76588"/>
    <lineage>
        <taxon>Bacteria</taxon>
        <taxon>Pseudomonadati</taxon>
        <taxon>Pseudomonadota</taxon>
        <taxon>Alphaproteobacteria</taxon>
        <taxon>Acetobacterales</taxon>
        <taxon>Acidocellaceae</taxon>
        <taxon>Acidiphilium</taxon>
    </lineage>
</organism>
<dbReference type="RefSeq" id="WP_319614590.1">
    <property type="nucleotide sequence ID" value="NZ_JAWXYB010000018.1"/>
</dbReference>
<reference evidence="2 3" key="1">
    <citation type="submission" date="2023-11" db="EMBL/GenBank/DDBJ databases">
        <title>MicrobeMod: A computational toolkit for identifying prokaryotic methylation and restriction-modification with nanopore sequencing.</title>
        <authorList>
            <person name="Crits-Christoph A."/>
            <person name="Kang S.C."/>
            <person name="Lee H."/>
            <person name="Ostrov N."/>
        </authorList>
    </citation>
    <scope>NUCLEOTIDE SEQUENCE [LARGE SCALE GENOMIC DNA]</scope>
    <source>
        <strain evidence="2 3">DSMZ 700</strain>
    </source>
</reference>
<dbReference type="Proteomes" id="UP001279553">
    <property type="component" value="Unassembled WGS sequence"/>
</dbReference>
<evidence type="ECO:0000313" key="2">
    <source>
        <dbReference type="EMBL" id="MDX5931694.1"/>
    </source>
</evidence>
<accession>A0AAW9DR59</accession>
<gene>
    <name evidence="2" type="ORF">SIL87_13055</name>
</gene>
<evidence type="ECO:0000256" key="1">
    <source>
        <dbReference type="SAM" id="MobiDB-lite"/>
    </source>
</evidence>
<keyword evidence="3" id="KW-1185">Reference proteome</keyword>
<dbReference type="AlphaFoldDB" id="A0AAW9DR59"/>
<evidence type="ECO:0000313" key="3">
    <source>
        <dbReference type="Proteomes" id="UP001279553"/>
    </source>
</evidence>
<feature type="compositionally biased region" description="Basic and acidic residues" evidence="1">
    <location>
        <begin position="10"/>
        <end position="25"/>
    </location>
</feature>
<protein>
    <submittedName>
        <fullName evidence="2">Uncharacterized protein</fullName>
    </submittedName>
</protein>
<proteinExistence type="predicted"/>
<feature type="compositionally biased region" description="Basic and acidic residues" evidence="1">
    <location>
        <begin position="36"/>
        <end position="56"/>
    </location>
</feature>
<dbReference type="EMBL" id="JAWXYB010000018">
    <property type="protein sequence ID" value="MDX5931694.1"/>
    <property type="molecule type" value="Genomic_DNA"/>
</dbReference>